<keyword evidence="8" id="KW-1185">Reference proteome</keyword>
<sequence length="209" mass="21461">MQELLPLVGIAGSIAVGAMSPGPSFLMVARTAVASSRSAGLAAALGMGLGGVSFAIAALAGLQAVFAAVPSLFLALKILGGLYLIYLGCRIWRGAAVPLAAQSEAAETTENDARRSFLLATGTQLSNPKAAIIYASVFAAFLPPNFSGSLAVSTVLVIFLIEAGWYTLVALVLSSSQPRAAYLRFKSWIDRSAGAVMSVLGVKLILSAR</sequence>
<gene>
    <name evidence="7" type="ORF">GMST_24720</name>
</gene>
<evidence type="ECO:0000256" key="1">
    <source>
        <dbReference type="ARBA" id="ARBA00004651"/>
    </source>
</evidence>
<comment type="caution">
    <text evidence="7">The sequence shown here is derived from an EMBL/GenBank/DDBJ whole genome shotgun (WGS) entry which is preliminary data.</text>
</comment>
<evidence type="ECO:0000313" key="8">
    <source>
        <dbReference type="Proteomes" id="UP000556026"/>
    </source>
</evidence>
<evidence type="ECO:0000256" key="5">
    <source>
        <dbReference type="ARBA" id="ARBA00023136"/>
    </source>
</evidence>
<keyword evidence="4 6" id="KW-1133">Transmembrane helix</keyword>
<evidence type="ECO:0000313" key="7">
    <source>
        <dbReference type="EMBL" id="GFO60147.1"/>
    </source>
</evidence>
<proteinExistence type="predicted"/>
<dbReference type="AlphaFoldDB" id="A0A6V8MJK7"/>
<name>A0A6V8MJK7_9BACT</name>
<feature type="transmembrane region" description="Helical" evidence="6">
    <location>
        <begin position="6"/>
        <end position="29"/>
    </location>
</feature>
<dbReference type="PANTHER" id="PTHR30086:SF19">
    <property type="entry name" value="THREONINE EFFLUX PROTEIN"/>
    <property type="match status" value="1"/>
</dbReference>
<dbReference type="Pfam" id="PF01810">
    <property type="entry name" value="LysE"/>
    <property type="match status" value="1"/>
</dbReference>
<accession>A0A6V8MJK7</accession>
<feature type="transmembrane region" description="Helical" evidence="6">
    <location>
        <begin position="150"/>
        <end position="168"/>
    </location>
</feature>
<dbReference type="EMBL" id="BLXX01000007">
    <property type="protein sequence ID" value="GFO60147.1"/>
    <property type="molecule type" value="Genomic_DNA"/>
</dbReference>
<dbReference type="Proteomes" id="UP000556026">
    <property type="component" value="Unassembled WGS sequence"/>
</dbReference>
<evidence type="ECO:0000256" key="3">
    <source>
        <dbReference type="ARBA" id="ARBA00022692"/>
    </source>
</evidence>
<dbReference type="RefSeq" id="WP_198424555.1">
    <property type="nucleotide sequence ID" value="NZ_BLXX01000007.1"/>
</dbReference>
<keyword evidence="2" id="KW-1003">Cell membrane</keyword>
<dbReference type="InterPro" id="IPR001123">
    <property type="entry name" value="LeuE-type"/>
</dbReference>
<dbReference type="GO" id="GO:0015171">
    <property type="term" value="F:amino acid transmembrane transporter activity"/>
    <property type="evidence" value="ECO:0007669"/>
    <property type="project" value="TreeGrafter"/>
</dbReference>
<evidence type="ECO:0000256" key="2">
    <source>
        <dbReference type="ARBA" id="ARBA00022475"/>
    </source>
</evidence>
<dbReference type="PANTHER" id="PTHR30086">
    <property type="entry name" value="ARGININE EXPORTER PROTEIN ARGO"/>
    <property type="match status" value="1"/>
</dbReference>
<keyword evidence="3 6" id="KW-0812">Transmembrane</keyword>
<feature type="transmembrane region" description="Helical" evidence="6">
    <location>
        <begin position="41"/>
        <end position="60"/>
    </location>
</feature>
<evidence type="ECO:0000256" key="6">
    <source>
        <dbReference type="SAM" id="Phobius"/>
    </source>
</evidence>
<evidence type="ECO:0000256" key="4">
    <source>
        <dbReference type="ARBA" id="ARBA00022989"/>
    </source>
</evidence>
<protein>
    <submittedName>
        <fullName evidence="7">Threonine transporter</fullName>
    </submittedName>
</protein>
<comment type="subcellular location">
    <subcellularLocation>
        <location evidence="1">Cell membrane</location>
        <topology evidence="1">Multi-pass membrane protein</topology>
    </subcellularLocation>
</comment>
<keyword evidence="5 6" id="KW-0472">Membrane</keyword>
<dbReference type="GO" id="GO:0005886">
    <property type="term" value="C:plasma membrane"/>
    <property type="evidence" value="ECO:0007669"/>
    <property type="project" value="UniProtKB-SubCell"/>
</dbReference>
<organism evidence="7 8">
    <name type="scientific">Geomonas silvestris</name>
    <dbReference type="NCBI Taxonomy" id="2740184"/>
    <lineage>
        <taxon>Bacteria</taxon>
        <taxon>Pseudomonadati</taxon>
        <taxon>Thermodesulfobacteriota</taxon>
        <taxon>Desulfuromonadia</taxon>
        <taxon>Geobacterales</taxon>
        <taxon>Geobacteraceae</taxon>
        <taxon>Geomonas</taxon>
    </lineage>
</organism>
<reference evidence="8" key="1">
    <citation type="submission" date="2020-06" db="EMBL/GenBank/DDBJ databases">
        <title>Draft genomic sequence of Geomonas sp. Red330.</title>
        <authorList>
            <person name="Itoh H."/>
            <person name="Zhenxing X."/>
            <person name="Ushijima N."/>
            <person name="Masuda Y."/>
            <person name="Shiratori Y."/>
            <person name="Senoo K."/>
        </authorList>
    </citation>
    <scope>NUCLEOTIDE SEQUENCE [LARGE SCALE GENOMIC DNA]</scope>
    <source>
        <strain evidence="8">Red330</strain>
    </source>
</reference>
<feature type="transmembrane region" description="Helical" evidence="6">
    <location>
        <begin position="66"/>
        <end position="86"/>
    </location>
</feature>